<organism evidence="2 3">
    <name type="scientific">Nocardioides mangrovicus</name>
    <dbReference type="NCBI Taxonomy" id="2478913"/>
    <lineage>
        <taxon>Bacteria</taxon>
        <taxon>Bacillati</taxon>
        <taxon>Actinomycetota</taxon>
        <taxon>Actinomycetes</taxon>
        <taxon>Propionibacteriales</taxon>
        <taxon>Nocardioidaceae</taxon>
        <taxon>Nocardioides</taxon>
    </lineage>
</organism>
<dbReference type="InterPro" id="IPR052353">
    <property type="entry name" value="Benzoxazolinone_Detox_Enz"/>
</dbReference>
<sequence>MCSVNVGSREPNPWKRAGWTGIGKEPVDGPVRVGVPRAGDSGLDGDFIGDRRHHGGPDQAVYAFAAEDLGHWERTLGALLPDGSFGENLTTSGIDVNASPLGERWRVGRTVELVVTVPRIPCGTFAGVMGTKGWLKQFTAEARPGAYLSVAVPGLVQQDDPIEVLHRPDHGVTISQCFRALTTQPELLPGLASAGSDLTPELAARVRGR</sequence>
<name>A0A3L8P6M4_9ACTN</name>
<dbReference type="GO" id="GO:0003824">
    <property type="term" value="F:catalytic activity"/>
    <property type="evidence" value="ECO:0007669"/>
    <property type="project" value="InterPro"/>
</dbReference>
<dbReference type="InterPro" id="IPR011037">
    <property type="entry name" value="Pyrv_Knase-like_insert_dom_sf"/>
</dbReference>
<dbReference type="PANTHER" id="PTHR30212">
    <property type="entry name" value="PROTEIN YIIM"/>
    <property type="match status" value="1"/>
</dbReference>
<dbReference type="Pfam" id="PF03473">
    <property type="entry name" value="MOSC"/>
    <property type="match status" value="1"/>
</dbReference>
<feature type="domain" description="MOSC" evidence="1">
    <location>
        <begin position="25"/>
        <end position="165"/>
    </location>
</feature>
<keyword evidence="3" id="KW-1185">Reference proteome</keyword>
<evidence type="ECO:0000313" key="2">
    <source>
        <dbReference type="EMBL" id="RLV50098.1"/>
    </source>
</evidence>
<dbReference type="EMBL" id="RDBE01000006">
    <property type="protein sequence ID" value="RLV50098.1"/>
    <property type="molecule type" value="Genomic_DNA"/>
</dbReference>
<evidence type="ECO:0000259" key="1">
    <source>
        <dbReference type="PROSITE" id="PS51340"/>
    </source>
</evidence>
<gene>
    <name evidence="2" type="ORF">D9V37_06685</name>
</gene>
<dbReference type="GO" id="GO:0030151">
    <property type="term" value="F:molybdenum ion binding"/>
    <property type="evidence" value="ECO:0007669"/>
    <property type="project" value="InterPro"/>
</dbReference>
<dbReference type="Gene3D" id="2.40.33.20">
    <property type="entry name" value="PK beta-barrel domain-like"/>
    <property type="match status" value="1"/>
</dbReference>
<protein>
    <submittedName>
        <fullName evidence="2">MOSC domain-containing protein</fullName>
    </submittedName>
</protein>
<comment type="caution">
    <text evidence="2">The sequence shown here is derived from an EMBL/GenBank/DDBJ whole genome shotgun (WGS) entry which is preliminary data.</text>
</comment>
<dbReference type="InterPro" id="IPR005302">
    <property type="entry name" value="MoCF_Sase_C"/>
</dbReference>
<dbReference type="AlphaFoldDB" id="A0A3L8P6M4"/>
<proteinExistence type="predicted"/>
<dbReference type="PROSITE" id="PS51340">
    <property type="entry name" value="MOSC"/>
    <property type="match status" value="1"/>
</dbReference>
<dbReference type="SUPFAM" id="SSF50800">
    <property type="entry name" value="PK beta-barrel domain-like"/>
    <property type="match status" value="1"/>
</dbReference>
<dbReference type="PANTHER" id="PTHR30212:SF2">
    <property type="entry name" value="PROTEIN YIIM"/>
    <property type="match status" value="1"/>
</dbReference>
<accession>A0A3L8P6M4</accession>
<evidence type="ECO:0000313" key="3">
    <source>
        <dbReference type="Proteomes" id="UP000281708"/>
    </source>
</evidence>
<reference evidence="2 3" key="1">
    <citation type="submission" date="2018-10" db="EMBL/GenBank/DDBJ databases">
        <title>Marmoricola sp. 4Q3S-7 whole genome shotgun sequence.</title>
        <authorList>
            <person name="Li F."/>
        </authorList>
    </citation>
    <scope>NUCLEOTIDE SEQUENCE [LARGE SCALE GENOMIC DNA]</scope>
    <source>
        <strain evidence="2 3">4Q3S-7</strain>
    </source>
</reference>
<dbReference type="GO" id="GO:0030170">
    <property type="term" value="F:pyridoxal phosphate binding"/>
    <property type="evidence" value="ECO:0007669"/>
    <property type="project" value="InterPro"/>
</dbReference>
<dbReference type="OrthoDB" id="9786134at2"/>
<dbReference type="Proteomes" id="UP000281708">
    <property type="component" value="Unassembled WGS sequence"/>
</dbReference>